<comment type="caution">
    <text evidence="3">The sequence shown here is derived from an EMBL/GenBank/DDBJ whole genome shotgun (WGS) entry which is preliminary data.</text>
</comment>
<organism evidence="3 4">
    <name type="scientific">Asanoa siamensis</name>
    <dbReference type="NCBI Taxonomy" id="926357"/>
    <lineage>
        <taxon>Bacteria</taxon>
        <taxon>Bacillati</taxon>
        <taxon>Actinomycetota</taxon>
        <taxon>Actinomycetes</taxon>
        <taxon>Micromonosporales</taxon>
        <taxon>Micromonosporaceae</taxon>
        <taxon>Asanoa</taxon>
    </lineage>
</organism>
<dbReference type="EMBL" id="BONE01000017">
    <property type="protein sequence ID" value="GIF73042.1"/>
    <property type="molecule type" value="Genomic_DNA"/>
</dbReference>
<feature type="signal peptide" evidence="2">
    <location>
        <begin position="1"/>
        <end position="21"/>
    </location>
</feature>
<sequence>MPSYARIGAGLTFPAVFLLLAACGGMSSGGPEPAASGSPTTAASAPRSPRVEAPGGPAPGGRPQGSKGPGAAGSPLRIPLPTDELLGRELSDAQRQLRQLIAAACGGDQCISLAVTADGSLDPDGRTGCTTHVRNVPGTTAEDTGQGWSIPVLYVPRGGTITLVVELWCDEVPSPGPSEVPSATATP</sequence>
<keyword evidence="2" id="KW-0732">Signal</keyword>
<accession>A0ABQ4CQA5</accession>
<dbReference type="Proteomes" id="UP000604117">
    <property type="component" value="Unassembled WGS sequence"/>
</dbReference>
<feature type="chain" id="PRO_5046892657" evidence="2">
    <location>
        <begin position="22"/>
        <end position="187"/>
    </location>
</feature>
<gene>
    <name evidence="3" type="ORF">Asi02nite_25600</name>
</gene>
<feature type="compositionally biased region" description="Low complexity" evidence="1">
    <location>
        <begin position="29"/>
        <end position="55"/>
    </location>
</feature>
<evidence type="ECO:0000313" key="4">
    <source>
        <dbReference type="Proteomes" id="UP000604117"/>
    </source>
</evidence>
<evidence type="ECO:0000313" key="3">
    <source>
        <dbReference type="EMBL" id="GIF73042.1"/>
    </source>
</evidence>
<protein>
    <submittedName>
        <fullName evidence="3">Uncharacterized protein</fullName>
    </submittedName>
</protein>
<dbReference type="PROSITE" id="PS51257">
    <property type="entry name" value="PROKAR_LIPOPROTEIN"/>
    <property type="match status" value="1"/>
</dbReference>
<keyword evidence="4" id="KW-1185">Reference proteome</keyword>
<feature type="region of interest" description="Disordered" evidence="1">
    <location>
        <begin position="28"/>
        <end position="80"/>
    </location>
</feature>
<evidence type="ECO:0000256" key="2">
    <source>
        <dbReference type="SAM" id="SignalP"/>
    </source>
</evidence>
<proteinExistence type="predicted"/>
<dbReference type="RefSeq" id="WP_203712793.1">
    <property type="nucleotide sequence ID" value="NZ_BONE01000017.1"/>
</dbReference>
<feature type="compositionally biased region" description="Gly residues" evidence="1">
    <location>
        <begin position="58"/>
        <end position="71"/>
    </location>
</feature>
<evidence type="ECO:0000256" key="1">
    <source>
        <dbReference type="SAM" id="MobiDB-lite"/>
    </source>
</evidence>
<reference evidence="3 4" key="1">
    <citation type="submission" date="2021-01" db="EMBL/GenBank/DDBJ databases">
        <title>Whole genome shotgun sequence of Asanoa siamensis NBRC 107932.</title>
        <authorList>
            <person name="Komaki H."/>
            <person name="Tamura T."/>
        </authorList>
    </citation>
    <scope>NUCLEOTIDE SEQUENCE [LARGE SCALE GENOMIC DNA]</scope>
    <source>
        <strain evidence="3 4">NBRC 107932</strain>
    </source>
</reference>
<name>A0ABQ4CQA5_9ACTN</name>